<proteinExistence type="predicted"/>
<reference evidence="3" key="1">
    <citation type="journal article" date="2019" name="Int. J. Syst. Evol. Microbiol.">
        <title>The Global Catalogue of Microorganisms (GCM) 10K type strain sequencing project: providing services to taxonomists for standard genome sequencing and annotation.</title>
        <authorList>
            <consortium name="The Broad Institute Genomics Platform"/>
            <consortium name="The Broad Institute Genome Sequencing Center for Infectious Disease"/>
            <person name="Wu L."/>
            <person name="Ma J."/>
        </authorList>
    </citation>
    <scope>NUCLEOTIDE SEQUENCE [LARGE SCALE GENOMIC DNA]</scope>
    <source>
        <strain evidence="3">CCUG 60022</strain>
    </source>
</reference>
<dbReference type="Proteomes" id="UP001597032">
    <property type="component" value="Unassembled WGS sequence"/>
</dbReference>
<feature type="transmembrane region" description="Helical" evidence="1">
    <location>
        <begin position="90"/>
        <end position="109"/>
    </location>
</feature>
<keyword evidence="1" id="KW-0472">Membrane</keyword>
<keyword evidence="1" id="KW-0812">Transmembrane</keyword>
<organism evidence="2 3">
    <name type="scientific">Lutibacter aestuarii</name>
    <dbReference type="NCBI Taxonomy" id="861111"/>
    <lineage>
        <taxon>Bacteria</taxon>
        <taxon>Pseudomonadati</taxon>
        <taxon>Bacteroidota</taxon>
        <taxon>Flavobacteriia</taxon>
        <taxon>Flavobacteriales</taxon>
        <taxon>Flavobacteriaceae</taxon>
        <taxon>Lutibacter</taxon>
    </lineage>
</organism>
<accession>A0ABW2Z3Y9</accession>
<dbReference type="RefSeq" id="WP_386781671.1">
    <property type="nucleotide sequence ID" value="NZ_JBHTIC010000006.1"/>
</dbReference>
<protein>
    <submittedName>
        <fullName evidence="2">Uncharacterized protein</fullName>
    </submittedName>
</protein>
<sequence>MIYSIFSIIDILFFADFIHKGLNNNTIIANIFIVISILIYFSELLQSSAILNIKHTIYFWIAIGVLLYNIGFLPIIVIAEYINYSGVFRYTIYVLNFITDSCFILGFVLSKKEYNKLTLTSLGE</sequence>
<dbReference type="EMBL" id="JBHTIC010000006">
    <property type="protein sequence ID" value="MFD0761528.1"/>
    <property type="molecule type" value="Genomic_DNA"/>
</dbReference>
<gene>
    <name evidence="2" type="ORF">ACFQZW_05495</name>
</gene>
<keyword evidence="3" id="KW-1185">Reference proteome</keyword>
<evidence type="ECO:0000256" key="1">
    <source>
        <dbReference type="SAM" id="Phobius"/>
    </source>
</evidence>
<name>A0ABW2Z3Y9_9FLAO</name>
<evidence type="ECO:0000313" key="2">
    <source>
        <dbReference type="EMBL" id="MFD0761528.1"/>
    </source>
</evidence>
<feature type="transmembrane region" description="Helical" evidence="1">
    <location>
        <begin position="57"/>
        <end position="78"/>
    </location>
</feature>
<comment type="caution">
    <text evidence="2">The sequence shown here is derived from an EMBL/GenBank/DDBJ whole genome shotgun (WGS) entry which is preliminary data.</text>
</comment>
<evidence type="ECO:0000313" key="3">
    <source>
        <dbReference type="Proteomes" id="UP001597032"/>
    </source>
</evidence>
<feature type="transmembrane region" description="Helical" evidence="1">
    <location>
        <begin position="27"/>
        <end position="45"/>
    </location>
</feature>
<keyword evidence="1" id="KW-1133">Transmembrane helix</keyword>